<feature type="transmembrane region" description="Helical" evidence="1">
    <location>
        <begin position="12"/>
        <end position="33"/>
    </location>
</feature>
<dbReference type="KEGG" id="nmk:CHR53_07860"/>
<sequence>MWTTTLKGEKTLTLPIWIYAVVVGIVISALMAIKTGREERQLEMENIELEGEIYMKRLEREKEMRQELKATGE</sequence>
<evidence type="ECO:0000256" key="1">
    <source>
        <dbReference type="SAM" id="Phobius"/>
    </source>
</evidence>
<protein>
    <submittedName>
        <fullName evidence="2">SigE-dependent sporulation protein</fullName>
    </submittedName>
</protein>
<name>A0A3Q9QTD5_9BACI</name>
<dbReference type="Pfam" id="PF14147">
    <property type="entry name" value="Spore_YhaL"/>
    <property type="match status" value="1"/>
</dbReference>
<dbReference type="AlphaFoldDB" id="A0A3Q9QTD5"/>
<organism evidence="2 3">
    <name type="scientific">Neobacillus mesonae</name>
    <dbReference type="NCBI Taxonomy" id="1193713"/>
    <lineage>
        <taxon>Bacteria</taxon>
        <taxon>Bacillati</taxon>
        <taxon>Bacillota</taxon>
        <taxon>Bacilli</taxon>
        <taxon>Bacillales</taxon>
        <taxon>Bacillaceae</taxon>
        <taxon>Neobacillus</taxon>
    </lineage>
</organism>
<accession>A0A3Q9QTD5</accession>
<dbReference type="OrthoDB" id="2454520at2"/>
<keyword evidence="1" id="KW-0472">Membrane</keyword>
<keyword evidence="3" id="KW-1185">Reference proteome</keyword>
<keyword evidence="1" id="KW-0812">Transmembrane</keyword>
<dbReference type="EMBL" id="CP022572">
    <property type="protein sequence ID" value="AZU61179.1"/>
    <property type="molecule type" value="Genomic_DNA"/>
</dbReference>
<reference evidence="2 3" key="1">
    <citation type="submission" date="2017-07" db="EMBL/GenBank/DDBJ databases">
        <title>The complete genome sequence of Bacillus mesonae strain H20-5, an efficient strain improving plant abiotic stress resistance.</title>
        <authorList>
            <person name="Kim S.Y."/>
            <person name="Song H."/>
            <person name="Sang M.K."/>
            <person name="Weon H.-Y."/>
            <person name="Song J."/>
        </authorList>
    </citation>
    <scope>NUCLEOTIDE SEQUENCE [LARGE SCALE GENOMIC DNA]</scope>
    <source>
        <strain evidence="2 3">H20-5</strain>
    </source>
</reference>
<dbReference type="InterPro" id="IPR025428">
    <property type="entry name" value="Spore_YhaL"/>
</dbReference>
<gene>
    <name evidence="2" type="ORF">CHR53_07860</name>
</gene>
<proteinExistence type="predicted"/>
<dbReference type="STRING" id="1193713.GCA_001636315_04013"/>
<dbReference type="Proteomes" id="UP000282892">
    <property type="component" value="Chromosome"/>
</dbReference>
<evidence type="ECO:0000313" key="3">
    <source>
        <dbReference type="Proteomes" id="UP000282892"/>
    </source>
</evidence>
<keyword evidence="1" id="KW-1133">Transmembrane helix</keyword>
<evidence type="ECO:0000313" key="2">
    <source>
        <dbReference type="EMBL" id="AZU61179.1"/>
    </source>
</evidence>